<sequence length="164" mass="18262">MELLDKVKTNPNICGVELAFNGDLIPSKILDWQQFHNSLMSGTDFTKAHFGLASVSFGEESETVNSGPLYKQSVTIRFPSTDEKRAERLAMMMDVKFLKLKLTNGLDLVIGRNDFKQNARPKIEIKTNIKTAEATFKTVSISPSGYVPNPNSYGLPAFIPLTLY</sequence>
<name>A0ABU1S0D0_9FLAO</name>
<dbReference type="Proteomes" id="UP001261871">
    <property type="component" value="Unassembled WGS sequence"/>
</dbReference>
<reference evidence="1 2" key="1">
    <citation type="submission" date="2023-07" db="EMBL/GenBank/DDBJ databases">
        <title>Sorghum-associated microbial communities from plants grown in Nebraska, USA.</title>
        <authorList>
            <person name="Schachtman D."/>
        </authorList>
    </citation>
    <scope>NUCLEOTIDE SEQUENCE [LARGE SCALE GENOMIC DNA]</scope>
    <source>
        <strain evidence="1 2">BE124</strain>
    </source>
</reference>
<accession>A0ABU1S0D0</accession>
<proteinExistence type="predicted"/>
<protein>
    <recommendedName>
        <fullName evidence="3">Phage tail protein</fullName>
    </recommendedName>
</protein>
<dbReference type="RefSeq" id="WP_310004909.1">
    <property type="nucleotide sequence ID" value="NZ_JAVDTX010000002.1"/>
</dbReference>
<evidence type="ECO:0008006" key="3">
    <source>
        <dbReference type="Google" id="ProtNLM"/>
    </source>
</evidence>
<evidence type="ECO:0000313" key="2">
    <source>
        <dbReference type="Proteomes" id="UP001261871"/>
    </source>
</evidence>
<dbReference type="EMBL" id="JAVDTX010000002">
    <property type="protein sequence ID" value="MDR6844493.1"/>
    <property type="molecule type" value="Genomic_DNA"/>
</dbReference>
<keyword evidence="2" id="KW-1185">Reference proteome</keyword>
<comment type="caution">
    <text evidence="1">The sequence shown here is derived from an EMBL/GenBank/DDBJ whole genome shotgun (WGS) entry which is preliminary data.</text>
</comment>
<evidence type="ECO:0000313" key="1">
    <source>
        <dbReference type="EMBL" id="MDR6844493.1"/>
    </source>
</evidence>
<gene>
    <name evidence="1" type="ORF">J2W95_001184</name>
</gene>
<organism evidence="1 2">
    <name type="scientific">Flavobacterium granuli</name>
    <dbReference type="NCBI Taxonomy" id="280093"/>
    <lineage>
        <taxon>Bacteria</taxon>
        <taxon>Pseudomonadati</taxon>
        <taxon>Bacteroidota</taxon>
        <taxon>Flavobacteriia</taxon>
        <taxon>Flavobacteriales</taxon>
        <taxon>Flavobacteriaceae</taxon>
        <taxon>Flavobacterium</taxon>
    </lineage>
</organism>